<keyword evidence="2" id="KW-1185">Reference proteome</keyword>
<gene>
    <name evidence="1" type="ORF">DFR87_12265</name>
</gene>
<evidence type="ECO:0008006" key="3">
    <source>
        <dbReference type="Google" id="ProtNLM"/>
    </source>
</evidence>
<organism evidence="1 2">
    <name type="scientific">Metallosphaera hakonensis JCM 8857 = DSM 7519</name>
    <dbReference type="NCBI Taxonomy" id="1293036"/>
    <lineage>
        <taxon>Archaea</taxon>
        <taxon>Thermoproteota</taxon>
        <taxon>Thermoprotei</taxon>
        <taxon>Sulfolobales</taxon>
        <taxon>Sulfolobaceae</taxon>
        <taxon>Metallosphaera</taxon>
    </lineage>
</organism>
<evidence type="ECO:0000313" key="2">
    <source>
        <dbReference type="Proteomes" id="UP000247586"/>
    </source>
</evidence>
<dbReference type="EMBL" id="CP029287">
    <property type="protein sequence ID" value="AWS00324.1"/>
    <property type="molecule type" value="Genomic_DNA"/>
</dbReference>
<sequence>MIYVCNSCGKGYFEPRGLCSCGSDGFREEKGDSVKVYCVKLYVTPSGFPDQLEFCLSVVNGVKVLEQRK</sequence>
<dbReference type="KEGG" id="mhk:DFR87_12265"/>
<accession>A0A2U9IWK1</accession>
<dbReference type="GeneID" id="36836129"/>
<dbReference type="STRING" id="1293036.GCA_001315825_02068"/>
<dbReference type="AlphaFoldDB" id="A0A2U9IWK1"/>
<dbReference type="RefSeq" id="WP_110369619.1">
    <property type="nucleotide sequence ID" value="NZ_BBBA01000015.1"/>
</dbReference>
<dbReference type="Proteomes" id="UP000247586">
    <property type="component" value="Chromosome"/>
</dbReference>
<reference evidence="1 2" key="1">
    <citation type="submission" date="2018-05" db="EMBL/GenBank/DDBJ databases">
        <title>Complete Genome Sequences of Extremely Thermoacidophilic, Metal-Mobilizing Type-Strain Members of the Archaeal Family Sulfolobaceae: Acidianus brierleyi DSM-1651T, Acidianus sulfidivorans DSM-18786T, Metallosphaera hakonensis DSM-7519T, and Metallosphaera prunae DSM-10039T.</title>
        <authorList>
            <person name="Counts J.A."/>
            <person name="Kelly R.M."/>
        </authorList>
    </citation>
    <scope>NUCLEOTIDE SEQUENCE [LARGE SCALE GENOMIC DNA]</scope>
    <source>
        <strain evidence="1 2">HO1-1</strain>
    </source>
</reference>
<evidence type="ECO:0000313" key="1">
    <source>
        <dbReference type="EMBL" id="AWS00324.1"/>
    </source>
</evidence>
<dbReference type="OrthoDB" id="9573at2157"/>
<proteinExistence type="predicted"/>
<name>A0A2U9IWK1_9CREN</name>
<reference evidence="2" key="3">
    <citation type="submission" date="2020-03" db="EMBL/GenBank/DDBJ databases">
        <title>Sequencing and Assembly of Multiple Reported Metal-Biooxidizing Members of the Extremely Thermoacidophilic Archaeal Family Sulfolobaceae.</title>
        <authorList>
            <person name="Counts J.A."/>
            <person name="Kelly R.M."/>
        </authorList>
    </citation>
    <scope>NUCLEOTIDE SEQUENCE [LARGE SCALE GENOMIC DNA]</scope>
    <source>
        <strain evidence="2">HO1-1</strain>
    </source>
</reference>
<reference evidence="2" key="2">
    <citation type="submission" date="2020-03" db="EMBL/GenBank/DDBJ databases">
        <title>Complete Genome Sequences of Extremely Thermoacidophilic, Metal-Mobilizing Type-Strain Members of the Archaeal Family Sulfolobaceae: Acidianus brierleyi DSM-1651T, Acidianus sulfidivorans DSM-18786T, Metallosphaera hakonensis DSM-7519T, and Metallosphaera prunae DSM-10039T.</title>
        <authorList>
            <person name="Counts J.A."/>
            <person name="Kelly R.M."/>
        </authorList>
    </citation>
    <scope>NUCLEOTIDE SEQUENCE [LARGE SCALE GENOMIC DNA]</scope>
    <source>
        <strain evidence="2">HO1-1</strain>
    </source>
</reference>
<protein>
    <recommendedName>
        <fullName evidence="3">DUF35 domain-containing protein</fullName>
    </recommendedName>
</protein>